<organism evidence="1 2">
    <name type="scientific">Mycteria americana</name>
    <name type="common">Wood stork</name>
    <dbReference type="NCBI Taxonomy" id="33587"/>
    <lineage>
        <taxon>Eukaryota</taxon>
        <taxon>Metazoa</taxon>
        <taxon>Chordata</taxon>
        <taxon>Craniata</taxon>
        <taxon>Vertebrata</taxon>
        <taxon>Euteleostomi</taxon>
        <taxon>Archelosauria</taxon>
        <taxon>Archosauria</taxon>
        <taxon>Dinosauria</taxon>
        <taxon>Saurischia</taxon>
        <taxon>Theropoda</taxon>
        <taxon>Coelurosauria</taxon>
        <taxon>Aves</taxon>
        <taxon>Neognathae</taxon>
        <taxon>Neoaves</taxon>
        <taxon>Aequornithes</taxon>
        <taxon>Ciconiiformes</taxon>
        <taxon>Ciconiidae</taxon>
        <taxon>Mycteria</taxon>
    </lineage>
</organism>
<accession>A0AAN7MVL7</accession>
<evidence type="ECO:0000313" key="1">
    <source>
        <dbReference type="EMBL" id="KAK4816958.1"/>
    </source>
</evidence>
<dbReference type="EMBL" id="JAUNZN010000009">
    <property type="protein sequence ID" value="KAK4816958.1"/>
    <property type="molecule type" value="Genomic_DNA"/>
</dbReference>
<proteinExistence type="predicted"/>
<keyword evidence="2" id="KW-1185">Reference proteome</keyword>
<name>A0AAN7MVL7_MYCAM</name>
<evidence type="ECO:0000313" key="2">
    <source>
        <dbReference type="Proteomes" id="UP001333110"/>
    </source>
</evidence>
<reference evidence="1 2" key="1">
    <citation type="journal article" date="2023" name="J. Hered.">
        <title>Chromosome-level genome of the wood stork (Mycteria americana) provides insight into avian chromosome evolution.</title>
        <authorList>
            <person name="Flamio R. Jr."/>
            <person name="Ramstad K.M."/>
        </authorList>
    </citation>
    <scope>NUCLEOTIDE SEQUENCE [LARGE SCALE GENOMIC DNA]</scope>
    <source>
        <strain evidence="1">JAX WOST 10</strain>
    </source>
</reference>
<comment type="caution">
    <text evidence="1">The sequence shown here is derived from an EMBL/GenBank/DDBJ whole genome shotgun (WGS) entry which is preliminary data.</text>
</comment>
<protein>
    <submittedName>
        <fullName evidence="1">Uncharacterized protein</fullName>
    </submittedName>
</protein>
<dbReference type="AlphaFoldDB" id="A0AAN7MVL7"/>
<sequence length="199" mass="22987">MRVMRHWNSVAQRSCGCPLPGSVQGQLGWSFEHPDPEEGSGGSHQCIYLKGGCKEEGARYFSVVPTDTRGNGQKLKHRRFLLNIRKHFFIVRVTEHCHRLQRETMESPSLEIFKSHLDTVLGNQLYVALLEQEAYYFSLNTPQLVHHLKRRAKISPTCKHAYTSRSSQVEPVIVQLEEEENQAGQRKERQDHVLIDFLH</sequence>
<gene>
    <name evidence="1" type="ORF">QYF61_025878</name>
</gene>
<dbReference type="Proteomes" id="UP001333110">
    <property type="component" value="Unassembled WGS sequence"/>
</dbReference>